<reference evidence="3" key="1">
    <citation type="submission" date="2023-06" db="EMBL/GenBank/DDBJ databases">
        <authorList>
            <person name="Kurt Z."/>
        </authorList>
    </citation>
    <scope>NUCLEOTIDE SEQUENCE</scope>
</reference>
<evidence type="ECO:0000313" key="4">
    <source>
        <dbReference type="EMBL" id="CAL6041622.1"/>
    </source>
</evidence>
<feature type="coiled-coil region" evidence="1">
    <location>
        <begin position="219"/>
        <end position="246"/>
    </location>
</feature>
<evidence type="ECO:0000256" key="1">
    <source>
        <dbReference type="SAM" id="Coils"/>
    </source>
</evidence>
<feature type="compositionally biased region" description="Basic and acidic residues" evidence="2">
    <location>
        <begin position="108"/>
        <end position="121"/>
    </location>
</feature>
<feature type="compositionally biased region" description="Low complexity" evidence="2">
    <location>
        <begin position="635"/>
        <end position="650"/>
    </location>
</feature>
<organism evidence="3">
    <name type="scientific">Hexamita inflata</name>
    <dbReference type="NCBI Taxonomy" id="28002"/>
    <lineage>
        <taxon>Eukaryota</taxon>
        <taxon>Metamonada</taxon>
        <taxon>Diplomonadida</taxon>
        <taxon>Hexamitidae</taxon>
        <taxon>Hexamitinae</taxon>
        <taxon>Hexamita</taxon>
    </lineage>
</organism>
<proteinExistence type="predicted"/>
<evidence type="ECO:0000256" key="2">
    <source>
        <dbReference type="SAM" id="MobiDB-lite"/>
    </source>
</evidence>
<gene>
    <name evidence="3" type="ORF">HINF_LOCUS24613</name>
    <name evidence="4" type="ORF">HINF_LOCUS39200</name>
</gene>
<protein>
    <submittedName>
        <fullName evidence="4">Hypothetical_protein</fullName>
    </submittedName>
</protein>
<comment type="caution">
    <text evidence="3">The sequence shown here is derived from an EMBL/GenBank/DDBJ whole genome shotgun (WGS) entry which is preliminary data.</text>
</comment>
<feature type="region of interest" description="Disordered" evidence="2">
    <location>
        <begin position="108"/>
        <end position="127"/>
    </location>
</feature>
<dbReference type="EMBL" id="CAXDID020000151">
    <property type="protein sequence ID" value="CAL6041622.1"/>
    <property type="molecule type" value="Genomic_DNA"/>
</dbReference>
<reference evidence="4 5" key="2">
    <citation type="submission" date="2024-07" db="EMBL/GenBank/DDBJ databases">
        <authorList>
            <person name="Akdeniz Z."/>
        </authorList>
    </citation>
    <scope>NUCLEOTIDE SEQUENCE [LARGE SCALE GENOMIC DNA]</scope>
</reference>
<feature type="region of interest" description="Disordered" evidence="2">
    <location>
        <begin position="634"/>
        <end position="653"/>
    </location>
</feature>
<dbReference type="EMBL" id="CATOUU010000643">
    <property type="protein sequence ID" value="CAI9936968.1"/>
    <property type="molecule type" value="Genomic_DNA"/>
</dbReference>
<sequence>MIRKSIIFEDTIVNQSPQQLNDQLLTKGQLLVTRVEKNQQLSKLYELQNYQNNFFTNKLILSAPPAQQQQEQKPRLLKTGIYDAELDYYSSPQVNNESRVHKVHRIEEGEKSASDNEHSEQVKQSVTKTKNILRRASLQETLEQTRNQSNLLVPQPLKPETDRKLIKHPEVNLNRVEPKQPKLTPVISIREMKQIHRHQNAQVEVQSIEVRSQLQQKYVSKIEKINENTRIMNEQLQEKLNIIKSDLNFRVDLMDTTDDPEYTNITYGFITSFLEAKSFTEPDKIIILLQDFKNNSIQCHQLEKLIDLEKYLRGKCYELNNDNNLKRIITDARNQIIVQILVQKPVLDNLSTEIASNKTFEITKRSNLDVHIMKQKTEQILARFQQYVDDDSVIVHYQIIASKQVQSCDQNILVLKQILNDQNTKLAPKFCTDSLELAIKVEEALQLMLSTLCEQKKMRTAEFEQYTVQIRQNILISLYAKPDDLEIYGRDLVRDAQMEINSRTKRFLQNHYKQVEDMVQQIQKNKVVQKYPLRNIQLNQLLKDIYDPDEHTLFTAYSAHLESFAQSQPNEQSTTILSLCILLLNLIPPIIKKYPSFTSDISKHAHSFFSKLFIPVDIDDQTWFHLTGQRPVSRAPASKPLLNPSPKPLSRVPTEPVLKPLSRSVTGPQIQTPSIETILLMAVDVSDKFTQKLLSYYELKKMEMDYELYQDLKQRIMNAVQEEELFQEELVMQNEVNGAEKLIEKREEERMKYADVV</sequence>
<dbReference type="AlphaFoldDB" id="A0AA86PE61"/>
<name>A0AA86PE61_9EUKA</name>
<keyword evidence="5" id="KW-1185">Reference proteome</keyword>
<evidence type="ECO:0000313" key="5">
    <source>
        <dbReference type="Proteomes" id="UP001642409"/>
    </source>
</evidence>
<dbReference type="Proteomes" id="UP001642409">
    <property type="component" value="Unassembled WGS sequence"/>
</dbReference>
<keyword evidence="1" id="KW-0175">Coiled coil</keyword>
<evidence type="ECO:0000313" key="3">
    <source>
        <dbReference type="EMBL" id="CAI9936968.1"/>
    </source>
</evidence>
<accession>A0AA86PE61</accession>